<keyword evidence="5" id="KW-1185">Reference proteome</keyword>
<gene>
    <name evidence="4" type="ORF">ACFPQB_13955</name>
</gene>
<accession>A0ABW0ZIY5</accession>
<name>A0ABW0ZIY5_9ACTN</name>
<feature type="transmembrane region" description="Helical" evidence="3">
    <location>
        <begin position="45"/>
        <end position="62"/>
    </location>
</feature>
<evidence type="ECO:0000256" key="3">
    <source>
        <dbReference type="SAM" id="Phobius"/>
    </source>
</evidence>
<organism evidence="4 5">
    <name type="scientific">Nocardioides vastitatis</name>
    <dbReference type="NCBI Taxonomy" id="2568655"/>
    <lineage>
        <taxon>Bacteria</taxon>
        <taxon>Bacillati</taxon>
        <taxon>Actinomycetota</taxon>
        <taxon>Actinomycetes</taxon>
        <taxon>Propionibacteriales</taxon>
        <taxon>Nocardioidaceae</taxon>
        <taxon>Nocardioides</taxon>
    </lineage>
</organism>
<comment type="similarity">
    <text evidence="1">Belongs to the UPF0749 family.</text>
</comment>
<dbReference type="RefSeq" id="WP_136435481.1">
    <property type="nucleotide sequence ID" value="NZ_JBHSNS010000006.1"/>
</dbReference>
<dbReference type="InterPro" id="IPR010273">
    <property type="entry name" value="DUF881"/>
</dbReference>
<dbReference type="PANTHER" id="PTHR37313">
    <property type="entry name" value="UPF0749 PROTEIN RV1825"/>
    <property type="match status" value="1"/>
</dbReference>
<keyword evidence="3" id="KW-0812">Transmembrane</keyword>
<evidence type="ECO:0000313" key="4">
    <source>
        <dbReference type="EMBL" id="MFC5730027.1"/>
    </source>
</evidence>
<dbReference type="Gene3D" id="3.30.70.1880">
    <property type="entry name" value="Protein of unknown function DUF881"/>
    <property type="match status" value="1"/>
</dbReference>
<protein>
    <submittedName>
        <fullName evidence="4">DUF881 domain-containing protein</fullName>
    </submittedName>
</protein>
<dbReference type="EMBL" id="JBHSNS010000006">
    <property type="protein sequence ID" value="MFC5730027.1"/>
    <property type="molecule type" value="Genomic_DNA"/>
</dbReference>
<keyword evidence="2" id="KW-0175">Coiled coil</keyword>
<comment type="caution">
    <text evidence="4">The sequence shown here is derived from an EMBL/GenBank/DDBJ whole genome shotgun (WGS) entry which is preliminary data.</text>
</comment>
<evidence type="ECO:0000256" key="2">
    <source>
        <dbReference type="SAM" id="Coils"/>
    </source>
</evidence>
<reference evidence="5" key="1">
    <citation type="journal article" date="2019" name="Int. J. Syst. Evol. Microbiol.">
        <title>The Global Catalogue of Microorganisms (GCM) 10K type strain sequencing project: providing services to taxonomists for standard genome sequencing and annotation.</title>
        <authorList>
            <consortium name="The Broad Institute Genomics Platform"/>
            <consortium name="The Broad Institute Genome Sequencing Center for Infectious Disease"/>
            <person name="Wu L."/>
            <person name="Ma J."/>
        </authorList>
    </citation>
    <scope>NUCLEOTIDE SEQUENCE [LARGE SCALE GENOMIC DNA]</scope>
    <source>
        <strain evidence="5">YIM 94188</strain>
    </source>
</reference>
<dbReference type="PANTHER" id="PTHR37313:SF1">
    <property type="entry name" value="UPF0749 PROTEIN RV1823"/>
    <property type="match status" value="1"/>
</dbReference>
<sequence>MNDNLDRSRTPLLALITAEALDRDYQVAASRKGPDEHTRASSRTAVVLVVAAFAMLVTVAAVQTSRNADTEDASRASLIDRIGARRAMVAGLQDEVARLREDNTTAQNEVRRLGERYSAVQARRAQLGALTGFTRVTGDGVRISLDNAEFADPNAQLRDSDLALLVDGLWAAGAEAIAINGQRLTSMSAIRNSGLAIEVNSIGIAPPYTVTAIGNPRTLAADLLETPSGLAFVSLASQYGFRYDIDNVTDIRLPAGPGKLRELRSARYDQDIRKNQGGGTP</sequence>
<proteinExistence type="inferred from homology"/>
<dbReference type="Pfam" id="PF05949">
    <property type="entry name" value="DUF881"/>
    <property type="match status" value="1"/>
</dbReference>
<keyword evidence="3" id="KW-0472">Membrane</keyword>
<feature type="coiled-coil region" evidence="2">
    <location>
        <begin position="89"/>
        <end position="116"/>
    </location>
</feature>
<keyword evidence="3" id="KW-1133">Transmembrane helix</keyword>
<evidence type="ECO:0000256" key="1">
    <source>
        <dbReference type="ARBA" id="ARBA00009108"/>
    </source>
</evidence>
<evidence type="ECO:0000313" key="5">
    <source>
        <dbReference type="Proteomes" id="UP001596072"/>
    </source>
</evidence>
<dbReference type="Proteomes" id="UP001596072">
    <property type="component" value="Unassembled WGS sequence"/>
</dbReference>